<evidence type="ECO:0000256" key="19">
    <source>
        <dbReference type="SAM" id="Coils"/>
    </source>
</evidence>
<dbReference type="CDD" id="cd16922">
    <property type="entry name" value="HATPase_EvgS-ArcB-TorS-like"/>
    <property type="match status" value="1"/>
</dbReference>
<dbReference type="InterPro" id="IPR036097">
    <property type="entry name" value="HisK_dim/P_sf"/>
</dbReference>
<comment type="catalytic activity">
    <reaction evidence="1">
        <text>ATP + protein L-histidine = ADP + protein N-phospho-L-histidine.</text>
        <dbReference type="EC" id="2.7.13.3"/>
    </reaction>
</comment>
<dbReference type="SMART" id="SM00387">
    <property type="entry name" value="HATPase_c"/>
    <property type="match status" value="1"/>
</dbReference>
<keyword evidence="19" id="KW-0175">Coiled coil</keyword>
<keyword evidence="14" id="KW-0843">Virulence</keyword>
<dbReference type="InterPro" id="IPR005467">
    <property type="entry name" value="His_kinase_dom"/>
</dbReference>
<dbReference type="Gene3D" id="1.10.287.130">
    <property type="match status" value="1"/>
</dbReference>
<keyword evidence="13" id="KW-0902">Two-component regulatory system</keyword>
<evidence type="ECO:0000256" key="18">
    <source>
        <dbReference type="PROSITE-ProRule" id="PRU00169"/>
    </source>
</evidence>
<dbReference type="FunFam" id="1.10.287.130:FF:000003">
    <property type="entry name" value="Histidine kinase"/>
    <property type="match status" value="1"/>
</dbReference>
<dbReference type="GO" id="GO:0005886">
    <property type="term" value="C:plasma membrane"/>
    <property type="evidence" value="ECO:0007669"/>
    <property type="project" value="UniProtKB-SubCell"/>
</dbReference>
<dbReference type="Gene3D" id="3.30.565.10">
    <property type="entry name" value="Histidine kinase-like ATPase, C-terminal domain"/>
    <property type="match status" value="1"/>
</dbReference>
<evidence type="ECO:0000256" key="1">
    <source>
        <dbReference type="ARBA" id="ARBA00000085"/>
    </source>
</evidence>
<reference evidence="23" key="1">
    <citation type="journal article" date="2008" name="J. Bacteriol.">
        <title>The evolution of class 1 integrons and the rise of antibiotic resistance.</title>
        <authorList>
            <person name="Gillings M."/>
            <person name="Boucher Y."/>
            <person name="Labbate M."/>
            <person name="Holmes A."/>
            <person name="Krishnan S."/>
            <person name="Holley M."/>
            <person name="Stokes H.W."/>
        </authorList>
    </citation>
    <scope>NUCLEOTIDE SEQUENCE</scope>
</reference>
<keyword evidence="7" id="KW-0812">Transmembrane</keyword>
<dbReference type="CDD" id="cd00082">
    <property type="entry name" value="HisKA"/>
    <property type="match status" value="1"/>
</dbReference>
<feature type="modified residue" description="4-aspartylphosphate" evidence="18">
    <location>
        <position position="354"/>
    </location>
</feature>
<evidence type="ECO:0000256" key="4">
    <source>
        <dbReference type="ARBA" id="ARBA00022475"/>
    </source>
</evidence>
<dbReference type="SUPFAM" id="SSF52172">
    <property type="entry name" value="CheY-like"/>
    <property type="match status" value="1"/>
</dbReference>
<dbReference type="PANTHER" id="PTHR45339">
    <property type="entry name" value="HYBRID SIGNAL TRANSDUCTION HISTIDINE KINASE J"/>
    <property type="match status" value="1"/>
</dbReference>
<evidence type="ECO:0000256" key="10">
    <source>
        <dbReference type="ARBA" id="ARBA00022777"/>
    </source>
</evidence>
<dbReference type="PRINTS" id="PR00344">
    <property type="entry name" value="BCTRLSENSOR"/>
</dbReference>
<comment type="function">
    <text evidence="16">Member of the two-component regulatory system BvgS/BvgA. Phosphorylates BvgA via a four-step phosphorelay in response to environmental signals.</text>
</comment>
<keyword evidence="12" id="KW-1133">Transmembrane helix</keyword>
<dbReference type="SUPFAM" id="SSF55874">
    <property type="entry name" value="ATPase domain of HSP90 chaperone/DNA topoisomerase II/histidine kinase"/>
    <property type="match status" value="1"/>
</dbReference>
<proteinExistence type="predicted"/>
<keyword evidence="9" id="KW-0547">Nucleotide-binding</keyword>
<keyword evidence="8" id="KW-0732">Signal</keyword>
<dbReference type="CDD" id="cd17546">
    <property type="entry name" value="REC_hyHK_CKI1_RcsC-like"/>
    <property type="match status" value="1"/>
</dbReference>
<protein>
    <recommendedName>
        <fullName evidence="17">Virulence sensor protein BvgS</fullName>
        <ecNumber evidence="3">2.7.13.3</ecNumber>
    </recommendedName>
</protein>
<dbReference type="SUPFAM" id="SSF47384">
    <property type="entry name" value="Homodimeric domain of signal transducing histidine kinase"/>
    <property type="match status" value="1"/>
</dbReference>
<evidence type="ECO:0000256" key="20">
    <source>
        <dbReference type="SAM" id="MobiDB-lite"/>
    </source>
</evidence>
<name>B4Y349_9BURK</name>
<dbReference type="InterPro" id="IPR004358">
    <property type="entry name" value="Sig_transdc_His_kin-like_C"/>
</dbReference>
<dbReference type="InterPro" id="IPR011006">
    <property type="entry name" value="CheY-like_superfamily"/>
</dbReference>
<dbReference type="SMART" id="SM00448">
    <property type="entry name" value="REC"/>
    <property type="match status" value="1"/>
</dbReference>
<evidence type="ECO:0000313" key="23">
    <source>
        <dbReference type="EMBL" id="ACB13025.1"/>
    </source>
</evidence>
<dbReference type="EMBL" id="EU327989">
    <property type="protein sequence ID" value="ACB13025.1"/>
    <property type="molecule type" value="Genomic_DNA"/>
</dbReference>
<keyword evidence="11" id="KW-0067">ATP-binding</keyword>
<evidence type="ECO:0000256" key="9">
    <source>
        <dbReference type="ARBA" id="ARBA00022741"/>
    </source>
</evidence>
<evidence type="ECO:0000256" key="5">
    <source>
        <dbReference type="ARBA" id="ARBA00022553"/>
    </source>
</evidence>
<sequence length="439" mass="47884">MARAEAERLLEEKSLALFQANRALQQLAEDLEQQVAERTAELQMALDRAEASTRAKSEFLAMMSHEIRTPMNGILGMAQLLETTTLDTEQSDYLDAIRSSGETLLVLLNDILDFSKIEAGYLDLERQDFDLQEAIFSTLTLYRPMAEGKSLALDHTFAAGLPTYVRGDRTRLRQVLSNLLANAIKFTSEGRVHVDVSVRRLADLLMLDVAVEDTGIGIPHNRLDQLFRAFTQVDSSTTRRYGGTGLGLAISARLCAAMDGDISVSSRVGKGSIFRFSVALELAASAPVAPAPSEPKTAQVRDSRRVLVVDDDRINRALALAMLDKLGFAAESATCGEDAVTRVSAGDVDVVLMDLQMPGMDGVQTTHFIRGLDIRQPYIIALTANAYESDRQRCLAAGMDDFMAKPFRLSVLDEKLARSPVTPTPSPSTPPAVAPPLHC</sequence>
<evidence type="ECO:0000256" key="12">
    <source>
        <dbReference type="ARBA" id="ARBA00022989"/>
    </source>
</evidence>
<dbReference type="Gene3D" id="3.40.50.2300">
    <property type="match status" value="1"/>
</dbReference>
<evidence type="ECO:0000256" key="2">
    <source>
        <dbReference type="ARBA" id="ARBA00004651"/>
    </source>
</evidence>
<dbReference type="Pfam" id="PF00072">
    <property type="entry name" value="Response_reg"/>
    <property type="match status" value="1"/>
</dbReference>
<accession>B4Y349</accession>
<dbReference type="EC" id="2.7.13.3" evidence="3"/>
<dbReference type="SMART" id="SM00388">
    <property type="entry name" value="HisKA"/>
    <property type="match status" value="1"/>
</dbReference>
<evidence type="ECO:0000256" key="14">
    <source>
        <dbReference type="ARBA" id="ARBA00023026"/>
    </source>
</evidence>
<evidence type="ECO:0000256" key="7">
    <source>
        <dbReference type="ARBA" id="ARBA00022692"/>
    </source>
</evidence>
<dbReference type="Pfam" id="PF02518">
    <property type="entry name" value="HATPase_c"/>
    <property type="match status" value="1"/>
</dbReference>
<dbReference type="InterPro" id="IPR036890">
    <property type="entry name" value="HATPase_C_sf"/>
</dbReference>
<dbReference type="InterPro" id="IPR003594">
    <property type="entry name" value="HATPase_dom"/>
</dbReference>
<evidence type="ECO:0000256" key="13">
    <source>
        <dbReference type="ARBA" id="ARBA00023012"/>
    </source>
</evidence>
<feature type="domain" description="Response regulatory" evidence="22">
    <location>
        <begin position="305"/>
        <end position="420"/>
    </location>
</feature>
<evidence type="ECO:0000256" key="8">
    <source>
        <dbReference type="ARBA" id="ARBA00022729"/>
    </source>
</evidence>
<dbReference type="PANTHER" id="PTHR45339:SF1">
    <property type="entry name" value="HYBRID SIGNAL TRANSDUCTION HISTIDINE KINASE J"/>
    <property type="match status" value="1"/>
</dbReference>
<feature type="domain" description="Histidine kinase" evidence="21">
    <location>
        <begin position="62"/>
        <end position="282"/>
    </location>
</feature>
<dbReference type="InterPro" id="IPR001789">
    <property type="entry name" value="Sig_transdc_resp-reg_receiver"/>
</dbReference>
<evidence type="ECO:0000256" key="11">
    <source>
        <dbReference type="ARBA" id="ARBA00022840"/>
    </source>
</evidence>
<comment type="subcellular location">
    <subcellularLocation>
        <location evidence="2">Cell membrane</location>
        <topology evidence="2">Multi-pass membrane protein</topology>
    </subcellularLocation>
</comment>
<keyword evidence="15" id="KW-0472">Membrane</keyword>
<dbReference type="AlphaFoldDB" id="B4Y349"/>
<feature type="region of interest" description="Disordered" evidence="20">
    <location>
        <begin position="418"/>
        <end position="439"/>
    </location>
</feature>
<evidence type="ECO:0000259" key="21">
    <source>
        <dbReference type="PROSITE" id="PS50109"/>
    </source>
</evidence>
<feature type="compositionally biased region" description="Pro residues" evidence="20">
    <location>
        <begin position="422"/>
        <end position="439"/>
    </location>
</feature>
<evidence type="ECO:0000259" key="22">
    <source>
        <dbReference type="PROSITE" id="PS50110"/>
    </source>
</evidence>
<dbReference type="InterPro" id="IPR003661">
    <property type="entry name" value="HisK_dim/P_dom"/>
</dbReference>
<evidence type="ECO:0000256" key="3">
    <source>
        <dbReference type="ARBA" id="ARBA00012438"/>
    </source>
</evidence>
<evidence type="ECO:0000256" key="17">
    <source>
        <dbReference type="ARBA" id="ARBA00070152"/>
    </source>
</evidence>
<dbReference type="PROSITE" id="PS50109">
    <property type="entry name" value="HIS_KIN"/>
    <property type="match status" value="1"/>
</dbReference>
<evidence type="ECO:0000256" key="6">
    <source>
        <dbReference type="ARBA" id="ARBA00022679"/>
    </source>
</evidence>
<keyword evidence="6" id="KW-0808">Transferase</keyword>
<keyword evidence="4" id="KW-1003">Cell membrane</keyword>
<organism evidence="23">
    <name type="scientific">Hydrogenophaga sp. PL2G6</name>
    <dbReference type="NCBI Taxonomy" id="503997"/>
    <lineage>
        <taxon>Bacteria</taxon>
        <taxon>Pseudomonadati</taxon>
        <taxon>Pseudomonadota</taxon>
        <taxon>Betaproteobacteria</taxon>
        <taxon>Burkholderiales</taxon>
        <taxon>Comamonadaceae</taxon>
        <taxon>Hydrogenophaga</taxon>
    </lineage>
</organism>
<dbReference type="FunFam" id="3.30.565.10:FF:000010">
    <property type="entry name" value="Sensor histidine kinase RcsC"/>
    <property type="match status" value="1"/>
</dbReference>
<dbReference type="GO" id="GO:0000155">
    <property type="term" value="F:phosphorelay sensor kinase activity"/>
    <property type="evidence" value="ECO:0007669"/>
    <property type="project" value="InterPro"/>
</dbReference>
<keyword evidence="10 23" id="KW-0418">Kinase</keyword>
<evidence type="ECO:0000256" key="16">
    <source>
        <dbReference type="ARBA" id="ARBA00058004"/>
    </source>
</evidence>
<keyword evidence="5 18" id="KW-0597">Phosphoprotein</keyword>
<feature type="coiled-coil region" evidence="19">
    <location>
        <begin position="17"/>
        <end position="48"/>
    </location>
</feature>
<dbReference type="Pfam" id="PF00512">
    <property type="entry name" value="HisKA"/>
    <property type="match status" value="1"/>
</dbReference>
<dbReference type="GO" id="GO:0005524">
    <property type="term" value="F:ATP binding"/>
    <property type="evidence" value="ECO:0007669"/>
    <property type="project" value="UniProtKB-KW"/>
</dbReference>
<dbReference type="PROSITE" id="PS50110">
    <property type="entry name" value="RESPONSE_REGULATORY"/>
    <property type="match status" value="1"/>
</dbReference>
<evidence type="ECO:0000256" key="15">
    <source>
        <dbReference type="ARBA" id="ARBA00023136"/>
    </source>
</evidence>